<dbReference type="EMBL" id="MQUA01000013">
    <property type="protein sequence ID" value="PQB06455.1"/>
    <property type="molecule type" value="Genomic_DNA"/>
</dbReference>
<name>A0A2S7KUY5_9FLAO</name>
<feature type="coiled-coil region" evidence="1">
    <location>
        <begin position="107"/>
        <end position="162"/>
    </location>
</feature>
<protein>
    <recommendedName>
        <fullName evidence="5">Anti-sigma factor</fullName>
    </recommendedName>
</protein>
<dbReference type="RefSeq" id="WP_104808706.1">
    <property type="nucleotide sequence ID" value="NZ_MQUA01000013.1"/>
</dbReference>
<organism evidence="3 4">
    <name type="scientific">Polaribacter filamentus</name>
    <dbReference type="NCBI Taxonomy" id="53483"/>
    <lineage>
        <taxon>Bacteria</taxon>
        <taxon>Pseudomonadati</taxon>
        <taxon>Bacteroidota</taxon>
        <taxon>Flavobacteriia</taxon>
        <taxon>Flavobacteriales</taxon>
        <taxon>Flavobacteriaceae</taxon>
    </lineage>
</organism>
<evidence type="ECO:0000256" key="1">
    <source>
        <dbReference type="SAM" id="Coils"/>
    </source>
</evidence>
<keyword evidence="4" id="KW-1185">Reference proteome</keyword>
<sequence>MENKIDAFFSENNFDFQELHSGHLKRFERKLNQTKKNAKTSWKWLSAAASIILVFGFWLGSNHQKKQMDLADISPKMEEVQNYFVSTIHQELKVLEKNRSLETEVIIEGALEQLEELEDSYKAFVKELNIEGNSRQIISEMIQNYQQRLEILENVLKQIEEIKNLNLLKDEIYI</sequence>
<comment type="caution">
    <text evidence="3">The sequence shown here is derived from an EMBL/GenBank/DDBJ whole genome shotgun (WGS) entry which is preliminary data.</text>
</comment>
<evidence type="ECO:0000256" key="2">
    <source>
        <dbReference type="SAM" id="Phobius"/>
    </source>
</evidence>
<gene>
    <name evidence="3" type="ORF">BST83_04155</name>
</gene>
<accession>A0A2S7KUY5</accession>
<keyword evidence="1" id="KW-0175">Coiled coil</keyword>
<reference evidence="3 4" key="1">
    <citation type="submission" date="2016-11" db="EMBL/GenBank/DDBJ databases">
        <title>Trade-off between light-utilization and light-protection in marine flavobacteria.</title>
        <authorList>
            <person name="Kumagai Y."/>
        </authorList>
    </citation>
    <scope>NUCLEOTIDE SEQUENCE [LARGE SCALE GENOMIC DNA]</scope>
    <source>
        <strain evidence="3 4">ATCC 700397</strain>
    </source>
</reference>
<proteinExistence type="predicted"/>
<evidence type="ECO:0000313" key="4">
    <source>
        <dbReference type="Proteomes" id="UP000239522"/>
    </source>
</evidence>
<evidence type="ECO:0008006" key="5">
    <source>
        <dbReference type="Google" id="ProtNLM"/>
    </source>
</evidence>
<dbReference type="Proteomes" id="UP000239522">
    <property type="component" value="Unassembled WGS sequence"/>
</dbReference>
<dbReference type="OrthoDB" id="1143801at2"/>
<dbReference type="AlphaFoldDB" id="A0A2S7KUY5"/>
<keyword evidence="2" id="KW-0812">Transmembrane</keyword>
<feature type="transmembrane region" description="Helical" evidence="2">
    <location>
        <begin position="41"/>
        <end position="60"/>
    </location>
</feature>
<evidence type="ECO:0000313" key="3">
    <source>
        <dbReference type="EMBL" id="PQB06455.1"/>
    </source>
</evidence>
<keyword evidence="2" id="KW-1133">Transmembrane helix</keyword>
<keyword evidence="2" id="KW-0472">Membrane</keyword>